<dbReference type="Proteomes" id="UP000619293">
    <property type="component" value="Unassembled WGS sequence"/>
</dbReference>
<gene>
    <name evidence="1" type="ORF">Cch02nite_38330</name>
</gene>
<name>A0A8J3JXP4_9ACTN</name>
<evidence type="ECO:0008006" key="3">
    <source>
        <dbReference type="Google" id="ProtNLM"/>
    </source>
</evidence>
<protein>
    <recommendedName>
        <fullName evidence="3">Phage baseplate protein</fullName>
    </recommendedName>
</protein>
<comment type="caution">
    <text evidence="1">The sequence shown here is derived from an EMBL/GenBank/DDBJ whole genome shotgun (WGS) entry which is preliminary data.</text>
</comment>
<evidence type="ECO:0000313" key="1">
    <source>
        <dbReference type="EMBL" id="GIF90389.1"/>
    </source>
</evidence>
<accession>A0A8J3JXP4</accession>
<keyword evidence="2" id="KW-1185">Reference proteome</keyword>
<reference evidence="1 2" key="1">
    <citation type="submission" date="2021-01" db="EMBL/GenBank/DDBJ databases">
        <title>Whole genome shotgun sequence of Catellatospora chokoriensis NBRC 107358.</title>
        <authorList>
            <person name="Komaki H."/>
            <person name="Tamura T."/>
        </authorList>
    </citation>
    <scope>NUCLEOTIDE SEQUENCE [LARGE SCALE GENOMIC DNA]</scope>
    <source>
        <strain evidence="1 2">NBRC 107358</strain>
    </source>
</reference>
<dbReference type="AlphaFoldDB" id="A0A8J3JXP4"/>
<organism evidence="1 2">
    <name type="scientific">Catellatospora chokoriensis</name>
    <dbReference type="NCBI Taxonomy" id="310353"/>
    <lineage>
        <taxon>Bacteria</taxon>
        <taxon>Bacillati</taxon>
        <taxon>Actinomycetota</taxon>
        <taxon>Actinomycetes</taxon>
        <taxon>Micromonosporales</taxon>
        <taxon>Micromonosporaceae</taxon>
        <taxon>Catellatospora</taxon>
    </lineage>
</organism>
<dbReference type="EMBL" id="BONG01000022">
    <property type="protein sequence ID" value="GIF90389.1"/>
    <property type="molecule type" value="Genomic_DNA"/>
</dbReference>
<sequence>MLDARSLLRGWEAAAGSPPAARGAVLVHHAGAAADVADVLDLPLGDVAALAAEVYADMFGPAVAGLVPCPECGELLEAQIDLSEAGISGAQPTRDVAPLGVRTGAGELVVSALTVRDLLAVRGLPEQQAVPALVSACASWPDGRPVTPDQLGDGDLALVDTAARQLAGAAAVTLSMNCPACGSDIRAGVDVAALLWQRIDAAAPRLLSEVATLAGAYGWSEDSVLAMSARRRRSYLALVGS</sequence>
<proteinExistence type="predicted"/>
<evidence type="ECO:0000313" key="2">
    <source>
        <dbReference type="Proteomes" id="UP000619293"/>
    </source>
</evidence>